<evidence type="ECO:0000313" key="1">
    <source>
        <dbReference type="EMBL" id="MPM66011.1"/>
    </source>
</evidence>
<gene>
    <name evidence="1" type="primary">yhfP_4</name>
    <name evidence="1" type="ORF">SDC9_112915</name>
</gene>
<accession>A0A645BN71</accession>
<dbReference type="EMBL" id="VSSQ01020837">
    <property type="protein sequence ID" value="MPM66011.1"/>
    <property type="molecule type" value="Genomic_DNA"/>
</dbReference>
<name>A0A645BN71_9ZZZZ</name>
<protein>
    <submittedName>
        <fullName evidence="1">Putative quinone oxidoreductase YhfP</fullName>
        <ecNumber evidence="1">1.6.5.-</ecNumber>
    </submittedName>
</protein>
<dbReference type="EC" id="1.6.5.-" evidence="1"/>
<proteinExistence type="predicted"/>
<dbReference type="AlphaFoldDB" id="A0A645BN71"/>
<reference evidence="1" key="1">
    <citation type="submission" date="2019-08" db="EMBL/GenBank/DDBJ databases">
        <authorList>
            <person name="Kucharzyk K."/>
            <person name="Murdoch R.W."/>
            <person name="Higgins S."/>
            <person name="Loffler F."/>
        </authorList>
    </citation>
    <scope>NUCLEOTIDE SEQUENCE</scope>
</reference>
<keyword evidence="1" id="KW-0560">Oxidoreductase</keyword>
<organism evidence="1">
    <name type="scientific">bioreactor metagenome</name>
    <dbReference type="NCBI Taxonomy" id="1076179"/>
    <lineage>
        <taxon>unclassified sequences</taxon>
        <taxon>metagenomes</taxon>
        <taxon>ecological metagenomes</taxon>
    </lineage>
</organism>
<comment type="caution">
    <text evidence="1">The sequence shown here is derived from an EMBL/GenBank/DDBJ whole genome shotgun (WGS) entry which is preliminary data.</text>
</comment>
<sequence>MDLNVFPFILRGVSLIGVSAQNYPENLRKILWGKLANEMKPVNLMNMYQEVTLEALSDAIDNILSGKLKGRTIVKVSE</sequence>
<dbReference type="Gene3D" id="3.40.50.720">
    <property type="entry name" value="NAD(P)-binding Rossmann-like Domain"/>
    <property type="match status" value="1"/>
</dbReference>
<dbReference type="GO" id="GO:0016491">
    <property type="term" value="F:oxidoreductase activity"/>
    <property type="evidence" value="ECO:0007669"/>
    <property type="project" value="UniProtKB-KW"/>
</dbReference>